<dbReference type="GO" id="GO:0046872">
    <property type="term" value="F:metal ion binding"/>
    <property type="evidence" value="ECO:0007669"/>
    <property type="project" value="UniProtKB-KW"/>
</dbReference>
<feature type="signal peptide" evidence="8">
    <location>
        <begin position="1"/>
        <end position="25"/>
    </location>
</feature>
<comment type="subcellular location">
    <subcellularLocation>
        <location evidence="1">Fimbrium</location>
    </subcellularLocation>
</comment>
<feature type="domain" description="PilY1 beta-propeller" evidence="9">
    <location>
        <begin position="1535"/>
        <end position="1858"/>
    </location>
</feature>
<feature type="region of interest" description="Disordered" evidence="7">
    <location>
        <begin position="499"/>
        <end position="521"/>
    </location>
</feature>
<evidence type="ECO:0000313" key="11">
    <source>
        <dbReference type="Proteomes" id="UP000020218"/>
    </source>
</evidence>
<dbReference type="InterPro" id="IPR011047">
    <property type="entry name" value="Quinoprotein_ADH-like_sf"/>
</dbReference>
<dbReference type="PATRIC" id="fig|1454001.3.peg.980"/>
<evidence type="ECO:0000256" key="2">
    <source>
        <dbReference type="ARBA" id="ARBA00008387"/>
    </source>
</evidence>
<gene>
    <name evidence="10" type="ORF">AW08_01035</name>
</gene>
<evidence type="ECO:0000256" key="8">
    <source>
        <dbReference type="SAM" id="SignalP"/>
    </source>
</evidence>
<evidence type="ECO:0000256" key="7">
    <source>
        <dbReference type="SAM" id="MobiDB-lite"/>
    </source>
</evidence>
<dbReference type="SMART" id="SM00564">
    <property type="entry name" value="PQQ"/>
    <property type="match status" value="1"/>
</dbReference>
<keyword evidence="6" id="KW-0281">Fimbrium</keyword>
<dbReference type="Gene3D" id="2.40.10.480">
    <property type="match status" value="1"/>
</dbReference>
<evidence type="ECO:0000256" key="3">
    <source>
        <dbReference type="ARBA" id="ARBA00022558"/>
    </source>
</evidence>
<keyword evidence="11" id="KW-1185">Reference proteome</keyword>
<dbReference type="SUPFAM" id="SSF50998">
    <property type="entry name" value="Quinoprotein alcohol dehydrogenase-like"/>
    <property type="match status" value="1"/>
</dbReference>
<dbReference type="STRING" id="1454001.AW08_01035"/>
<evidence type="ECO:0000256" key="6">
    <source>
        <dbReference type="ARBA" id="ARBA00023263"/>
    </source>
</evidence>
<keyword evidence="8" id="KW-0732">Signal</keyword>
<reference evidence="10" key="1">
    <citation type="submission" date="2014-02" db="EMBL/GenBank/DDBJ databases">
        <title>Expanding our view of genomic diversity in Candidatus Accumulibacter clades.</title>
        <authorList>
            <person name="Skennerton C.T."/>
            <person name="Barr J.J."/>
            <person name="Slater F.R."/>
            <person name="Bond P.L."/>
            <person name="Tyson G.W."/>
        </authorList>
    </citation>
    <scope>NUCLEOTIDE SEQUENCE [LARGE SCALE GENOMIC DNA]</scope>
</reference>
<comment type="caution">
    <text evidence="10">The sequence shown here is derived from an EMBL/GenBank/DDBJ whole genome shotgun (WGS) entry which is preliminary data.</text>
</comment>
<evidence type="ECO:0000256" key="5">
    <source>
        <dbReference type="ARBA" id="ARBA00022837"/>
    </source>
</evidence>
<dbReference type="EMBL" id="JFAX01000004">
    <property type="protein sequence ID" value="EXI68723.1"/>
    <property type="molecule type" value="Genomic_DNA"/>
</dbReference>
<keyword evidence="4" id="KW-0479">Metal-binding</keyword>
<dbReference type="Proteomes" id="UP000020218">
    <property type="component" value="Unassembled WGS sequence"/>
</dbReference>
<evidence type="ECO:0000256" key="1">
    <source>
        <dbReference type="ARBA" id="ARBA00004561"/>
    </source>
</evidence>
<evidence type="ECO:0000256" key="4">
    <source>
        <dbReference type="ARBA" id="ARBA00022723"/>
    </source>
</evidence>
<dbReference type="InterPro" id="IPR018391">
    <property type="entry name" value="PQQ_b-propeller_rpt"/>
</dbReference>
<evidence type="ECO:0000259" key="9">
    <source>
        <dbReference type="Pfam" id="PF05567"/>
    </source>
</evidence>
<evidence type="ECO:0000313" key="10">
    <source>
        <dbReference type="EMBL" id="EXI68723.1"/>
    </source>
</evidence>
<accession>A0A011MFW3</accession>
<dbReference type="InterPro" id="IPR008707">
    <property type="entry name" value="B-propeller_PilY1"/>
</dbReference>
<proteinExistence type="inferred from homology"/>
<organism evidence="10 11">
    <name type="scientific">Candidatus Accumulibacter adjunctus</name>
    <dbReference type="NCBI Taxonomy" id="1454001"/>
    <lineage>
        <taxon>Bacteria</taxon>
        <taxon>Pseudomonadati</taxon>
        <taxon>Pseudomonadota</taxon>
        <taxon>Betaproteobacteria</taxon>
        <taxon>Candidatus Accumulibacter</taxon>
    </lineage>
</organism>
<dbReference type="GO" id="GO:0009289">
    <property type="term" value="C:pilus"/>
    <property type="evidence" value="ECO:0007669"/>
    <property type="project" value="UniProtKB-SubCell"/>
</dbReference>
<sequence>MTAAIRTIRSIALLSMLMLGGNVVAAPTQLANSPISGASSVEIAPNILFVLDDSGSMDWDYLPDWAGLAAGLHQAKNAGFNGLAYNPAVTYLPPKYFDASGAPDTTTYPSQTSANSSAWTSVKDDGYGVQSTGRSNLIGIAYYYTTVAGEYCTNQSMKTCVAATAPSATYPVAARLRWCRTAADATAATPTAGACQATQIDPNPGPPATPTNIPYNFPRMPAPRASVLTISGSSSTSVSSITVGGQQILSAATPATSSPALLAGYIESAINACSFTLVSPCQVVGYRAVAVGDTVTISAPGLSSATPVLTQSGTMTLSATAFARPANNLAPGENLLTVITPSVTLPAKAATRSDCAADPCTNAEEMTNYANWWAYYRTRMQSMKTASSLSFQPIGSSYRIGYMSINNNTTLDFQNIDTFSATQKKAWYDKVFAAVPNQNTPLRVALANAGRLYAGRLNGSTLNGVSVVDPVQFYCQPNVTLLSTDGYWNQGAGFQWDGTTAVGDQDGPGLEVRPQLDGGPWKQQRITTQITETQTPTQATQAQVTSSQLQSLDALVEERTFTQPQESTSRLQSMDGQWQTRTSELLGRTYTQAQTSTLTQLQRRRMLLQSRTGPLQQRNGTLQTRSQTQMQTRTAQLQSMTAQLQSKTYQLQQRLTQVQQRTSTNSGTTWSAWTDTTSCSQLTKGATGTNRTECRVLPQTAWTDVSSCSVAAGGAVLINPGLDSEAWLYTTDSQCQYTSPSWVNAASCTAVAKSPGPTNYTVGTAVDCQTTWPNPWVNASSCTRSPTVDCRYDSWTGYSNVSSCTAQAQSSGPDYTVGLARECLSNQWTPWTNASGSCTSSSTVECQYLWTGWNNVSSCTANPASTASPYSVTSPVECQVAYGSWSSPFSGSCTEVTTGANRTQCQYTGSWQGGNPGWSNVASCSAVAPSTGPTYTTVVECQTVWTTFTNTASCTANATTQCQTTWTGWNPVPSCTVVAGQQQCGYGAWSGYSNVASCSPVNKSPGPTNYTVALARECNPTWPNAWVDATSCTVSSTSSLLRQCQYTAWSGYTDTGSCTAVARSTGPTSYSVGVARQCQTTWTPWSAVASCTPVSGSRECQTSWPNPWVNASTCTPSATQQCRDLAVVGSWTNVASCTPGTVAGLTTSCQYVVPPPTSQFVASCTPGTSGTGVVTSCSTDTQGPVDVASCTPAPASSANNYVQTTCPIVALGPTSDTLADVAEYYWKTDLRDPSQTPDRCTGGPVVAGGVTTQNNVCTNDTKYPRQYMSTYTLGLGASGLMQYQADYLTAASGDFNSVKLGLVADPSTGTCPWQTIGECNWPKPESNTQSNIDDLWHAAVNGRGTYFSATDPSSLAAGISGALQTVTVRDGALAAVTVTTANLAAGSNEIFEVSFRVGEWSGDIVKRTIDGTTGAISSTPAWSAQAQLDTKVSAGTHTARTIYLFESGGNSSGSGVDNLKFFLWANLSTSQKNNFLSPHIDTLTQLCSIGTTCLTSTAKASAEGENLLNFIRGDKSNEGPLADLGKYYRQRTHILGDIVGSEAVYVKGSPWNYVDYNYAGFKTANQSRTAMVYVGANDGMLHAFDASTGEEAWAYVPGAVLSRLFKLADKNYGAQNVHQFTVDGTPVVGDVCVSDCATPASGSLPTVWKTILVGGLNNGGRGYYALDITNPAAPKALWEFTHSDLGYSYGNPVITKLKDGTWVVLVTSGYNNLSPGDGGGHLFIIRASDGVLLRTISTGAGDTTTPSGLSRITAWANFPDANNTAQRVYGGDQLGNLWRFDVNGDIPLPAVPPATPVYDAQRLATLKDPSGVAQPITTRPELGKVGQHAVVYVGTGQLLGTDDLATTQTQTIYAIKDRLLDEDYGSPRPLSPPQTTPPPGDFVAQTLTSATCPTGNPFCTAGRPIVLGTSNPVDFDVNDGWYADFPVAGERINTELRLQLGTLALNTNTPTLGACVPVGVSFAYFFDYSGGSPVDGTNGLSGIRLGDYLSSAPSVIRLVDGTIKELIRTDAPGTISTPVPTAPSPLDTRRVSWRELVTEQ</sequence>
<name>A0A011MFW3_9PROT</name>
<dbReference type="Pfam" id="PF05567">
    <property type="entry name" value="T4P_PilY1"/>
    <property type="match status" value="1"/>
</dbReference>
<keyword evidence="3" id="KW-1029">Fimbrium biogenesis</keyword>
<protein>
    <submittedName>
        <fullName evidence="10">Tfp pilus assembly protein, tip-associated adhesin PilY1</fullName>
    </submittedName>
</protein>
<feature type="chain" id="PRO_5001460898" evidence="8">
    <location>
        <begin position="26"/>
        <end position="2040"/>
    </location>
</feature>
<comment type="similarity">
    <text evidence="2">Belongs to the PilY1 family.</text>
</comment>
<keyword evidence="5" id="KW-0106">Calcium</keyword>